<organism evidence="1 2">
    <name type="scientific">Grus japonensis</name>
    <name type="common">Japanese crane</name>
    <name type="synonym">Red-crowned crane</name>
    <dbReference type="NCBI Taxonomy" id="30415"/>
    <lineage>
        <taxon>Eukaryota</taxon>
        <taxon>Metazoa</taxon>
        <taxon>Chordata</taxon>
        <taxon>Craniata</taxon>
        <taxon>Vertebrata</taxon>
        <taxon>Euteleostomi</taxon>
        <taxon>Archelosauria</taxon>
        <taxon>Archosauria</taxon>
        <taxon>Dinosauria</taxon>
        <taxon>Saurischia</taxon>
        <taxon>Theropoda</taxon>
        <taxon>Coelurosauria</taxon>
        <taxon>Aves</taxon>
        <taxon>Neognathae</taxon>
        <taxon>Neoaves</taxon>
        <taxon>Gruiformes</taxon>
        <taxon>Gruidae</taxon>
        <taxon>Grus</taxon>
    </lineage>
</organism>
<dbReference type="EMBL" id="BAAFJT010000001">
    <property type="protein sequence ID" value="GAB0180812.1"/>
    <property type="molecule type" value="Genomic_DNA"/>
</dbReference>
<name>A0ABC9W6Z6_GRUJA</name>
<reference evidence="1 2" key="1">
    <citation type="submission" date="2024-06" db="EMBL/GenBank/DDBJ databases">
        <title>The draft genome of Grus japonensis, version 3.</title>
        <authorList>
            <person name="Nabeshima K."/>
            <person name="Suzuki S."/>
            <person name="Onuma M."/>
        </authorList>
    </citation>
    <scope>NUCLEOTIDE SEQUENCE [LARGE SCALE GENOMIC DNA]</scope>
    <source>
        <strain evidence="1 2">451A</strain>
    </source>
</reference>
<dbReference type="Proteomes" id="UP001623348">
    <property type="component" value="Unassembled WGS sequence"/>
</dbReference>
<evidence type="ECO:0000313" key="1">
    <source>
        <dbReference type="EMBL" id="GAB0180812.1"/>
    </source>
</evidence>
<dbReference type="PANTHER" id="PTHR33332">
    <property type="entry name" value="REVERSE TRANSCRIPTASE DOMAIN-CONTAINING PROTEIN"/>
    <property type="match status" value="1"/>
</dbReference>
<sequence>MMLNMAKCKVLHMGRGNPWYQYRLGDEWIESSPEEKNLAILIDEKLDMSWQCALAAQKANRTLGCIKTSMTSRSREVILPLCSGDTPPGVLHPALASSAQERHGAVGASPEEATKMIRGLEYLFYEDRLRELGLFSLEKRRFWGHLIAAFQLLKRVYKKMERDFLPRPLVTGQGAMFLKWKRIFRLDIRKNFFYDEEGETLEQIAWRSCGCPLPGNIQGQIGWGFEQPDLV</sequence>
<evidence type="ECO:0000313" key="2">
    <source>
        <dbReference type="Proteomes" id="UP001623348"/>
    </source>
</evidence>
<accession>A0ABC9W6Z6</accession>
<comment type="caution">
    <text evidence="1">The sequence shown here is derived from an EMBL/GenBank/DDBJ whole genome shotgun (WGS) entry which is preliminary data.</text>
</comment>
<keyword evidence="2" id="KW-1185">Reference proteome</keyword>
<dbReference type="AlphaFoldDB" id="A0ABC9W6Z6"/>
<protein>
    <submittedName>
        <fullName evidence="1">Uncharacterized protein</fullName>
    </submittedName>
</protein>
<gene>
    <name evidence="1" type="ORF">GRJ2_000546500</name>
</gene>
<proteinExistence type="predicted"/>